<dbReference type="InterPro" id="IPR004437">
    <property type="entry name" value="ParB/RepB/Spo0J"/>
</dbReference>
<dbReference type="Gene3D" id="3.90.1530.30">
    <property type="match status" value="1"/>
</dbReference>
<dbReference type="Proteomes" id="UP001238096">
    <property type="component" value="Chromosome"/>
</dbReference>
<proteinExistence type="inferred from homology"/>
<dbReference type="SMART" id="SM00470">
    <property type="entry name" value="ParB"/>
    <property type="match status" value="1"/>
</dbReference>
<organism evidence="5 6">
    <name type="scientific">Streptococcus didelphis</name>
    <dbReference type="NCBI Taxonomy" id="102886"/>
    <lineage>
        <taxon>Bacteria</taxon>
        <taxon>Bacillati</taxon>
        <taxon>Bacillota</taxon>
        <taxon>Bacilli</taxon>
        <taxon>Lactobacillales</taxon>
        <taxon>Streptococcaceae</taxon>
        <taxon>Streptococcus</taxon>
    </lineage>
</organism>
<evidence type="ECO:0000256" key="1">
    <source>
        <dbReference type="ARBA" id="ARBA00006295"/>
    </source>
</evidence>
<dbReference type="InterPro" id="IPR050336">
    <property type="entry name" value="Chromosome_partition/occlusion"/>
</dbReference>
<sequence length="259" mass="29403">MAEILKNINIQDIVANPYQPRLYFDSLELQELAESIKINGLIQPIIVRKSDIFGYELIAGERRLKASQLAGLKQIPAIIKDISNDESMHQAIIENLQRSDLNPIEEAKAFQAIIDKNKLTHEQLATFMGKSRPYITNSLRLLHLPDTILKAIEENTISSGHARALLALTNQQKQKKYFNEIIKNNLSVRQTELLIKKQDTQPKKKKATHDTIFIRAIETELNKSLGIKVNLGIKKDGSGTLVCSFQNEEELNRIINKLN</sequence>
<dbReference type="Gene3D" id="1.10.10.2830">
    <property type="match status" value="1"/>
</dbReference>
<gene>
    <name evidence="5" type="ORF">N1496_05685</name>
</gene>
<dbReference type="PANTHER" id="PTHR33375:SF1">
    <property type="entry name" value="CHROMOSOME-PARTITIONING PROTEIN PARB-RELATED"/>
    <property type="match status" value="1"/>
</dbReference>
<dbReference type="SUPFAM" id="SSF109709">
    <property type="entry name" value="KorB DNA-binding domain-like"/>
    <property type="match status" value="1"/>
</dbReference>
<dbReference type="RefSeq" id="WP_018367259.1">
    <property type="nucleotide sequence ID" value="NZ_CP110509.1"/>
</dbReference>
<dbReference type="InterPro" id="IPR003115">
    <property type="entry name" value="ParB_N"/>
</dbReference>
<accession>A0ABY9LFG7</accession>
<keyword evidence="6" id="KW-1185">Reference proteome</keyword>
<dbReference type="Pfam" id="PF23552">
    <property type="entry name" value="ParB_C"/>
    <property type="match status" value="1"/>
</dbReference>
<evidence type="ECO:0000313" key="5">
    <source>
        <dbReference type="EMBL" id="WMB27629.1"/>
    </source>
</evidence>
<dbReference type="PANTHER" id="PTHR33375">
    <property type="entry name" value="CHROMOSOME-PARTITIONING PROTEIN PARB-RELATED"/>
    <property type="match status" value="1"/>
</dbReference>
<dbReference type="Pfam" id="PF17762">
    <property type="entry name" value="HTH_ParB"/>
    <property type="match status" value="1"/>
</dbReference>
<evidence type="ECO:0000256" key="2">
    <source>
        <dbReference type="ARBA" id="ARBA00022829"/>
    </source>
</evidence>
<feature type="domain" description="ParB-like N-terminal" evidence="4">
    <location>
        <begin position="6"/>
        <end position="96"/>
    </location>
</feature>
<evidence type="ECO:0000313" key="6">
    <source>
        <dbReference type="Proteomes" id="UP001238096"/>
    </source>
</evidence>
<dbReference type="SUPFAM" id="SSF110849">
    <property type="entry name" value="ParB/Sulfiredoxin"/>
    <property type="match status" value="1"/>
</dbReference>
<name>A0ABY9LFG7_9STRE</name>
<keyword evidence="2" id="KW-0159">Chromosome partition</keyword>
<keyword evidence="3" id="KW-0238">DNA-binding</keyword>
<dbReference type="Pfam" id="PF02195">
    <property type="entry name" value="ParB_N"/>
    <property type="match status" value="1"/>
</dbReference>
<evidence type="ECO:0000259" key="4">
    <source>
        <dbReference type="SMART" id="SM00470"/>
    </source>
</evidence>
<dbReference type="EMBL" id="CP110509">
    <property type="protein sequence ID" value="WMB27629.1"/>
    <property type="molecule type" value="Genomic_DNA"/>
</dbReference>
<dbReference type="InterPro" id="IPR041468">
    <property type="entry name" value="HTH_ParB/Spo0J"/>
</dbReference>
<dbReference type="InterPro" id="IPR057240">
    <property type="entry name" value="ParB_dimer_C"/>
</dbReference>
<dbReference type="InterPro" id="IPR036086">
    <property type="entry name" value="ParB/Sulfiredoxin_sf"/>
</dbReference>
<evidence type="ECO:0000256" key="3">
    <source>
        <dbReference type="ARBA" id="ARBA00023125"/>
    </source>
</evidence>
<dbReference type="CDD" id="cd16393">
    <property type="entry name" value="SPO0J_N"/>
    <property type="match status" value="1"/>
</dbReference>
<reference evidence="6" key="1">
    <citation type="submission" date="2022-10" db="EMBL/GenBank/DDBJ databases">
        <title>Streptococcus didelphis as causative of fatal infections in opossums (Didelphis albiventris).</title>
        <authorList>
            <person name="Breyer G.M."/>
            <person name="Da Silva M.E.R.J."/>
            <person name="Siqueira F.M."/>
        </authorList>
    </citation>
    <scope>NUCLEOTIDE SEQUENCE [LARGE SCALE GENOMIC DNA]</scope>
    <source>
        <strain evidence="6">LBVP101/21</strain>
    </source>
</reference>
<dbReference type="NCBIfam" id="TIGR00180">
    <property type="entry name" value="parB_part"/>
    <property type="match status" value="1"/>
</dbReference>
<protein>
    <submittedName>
        <fullName evidence="5">ParB/RepB/Spo0J family partition protein</fullName>
    </submittedName>
</protein>
<comment type="similarity">
    <text evidence="1">Belongs to the ParB family.</text>
</comment>